<dbReference type="UniPathway" id="UPA00115">
    <property type="reaction ID" value="UER00408"/>
</dbReference>
<dbReference type="InterPro" id="IPR020829">
    <property type="entry name" value="GlycerAld_3-P_DH_cat"/>
</dbReference>
<dbReference type="PROSITE" id="PS00071">
    <property type="entry name" value="GAPDH"/>
    <property type="match status" value="1"/>
</dbReference>
<dbReference type="InterPro" id="IPR001282">
    <property type="entry name" value="G6P_DH"/>
</dbReference>
<dbReference type="GO" id="GO:0006006">
    <property type="term" value="P:glucose metabolic process"/>
    <property type="evidence" value="ECO:0007669"/>
    <property type="project" value="UniProtKB-KW"/>
</dbReference>
<evidence type="ECO:0000256" key="2">
    <source>
        <dbReference type="ARBA" id="ARBA00009975"/>
    </source>
</evidence>
<dbReference type="EMBL" id="BKCP01004738">
    <property type="protein sequence ID" value="GER33297.1"/>
    <property type="molecule type" value="Genomic_DNA"/>
</dbReference>
<dbReference type="PROSITE" id="PS00069">
    <property type="entry name" value="G6P_DEHYDROGENASE"/>
    <property type="match status" value="1"/>
</dbReference>
<gene>
    <name evidence="10" type="ORF">STAS_09433</name>
</gene>
<evidence type="ECO:0000256" key="8">
    <source>
        <dbReference type="ARBA" id="ARBA00048749"/>
    </source>
</evidence>
<dbReference type="Pfam" id="PF00479">
    <property type="entry name" value="G6PD_N"/>
    <property type="match status" value="1"/>
</dbReference>
<dbReference type="GO" id="GO:0005829">
    <property type="term" value="C:cytosol"/>
    <property type="evidence" value="ECO:0007669"/>
    <property type="project" value="TreeGrafter"/>
</dbReference>
<evidence type="ECO:0000313" key="11">
    <source>
        <dbReference type="Proteomes" id="UP000325081"/>
    </source>
</evidence>
<dbReference type="AlphaFoldDB" id="A0A5A7PLR6"/>
<evidence type="ECO:0000256" key="7">
    <source>
        <dbReference type="ARBA" id="ARBA00023277"/>
    </source>
</evidence>
<comment type="catalytic activity">
    <reaction evidence="8">
        <text>D-glucose 6-phosphate + NADP(+) = 6-phospho-D-glucono-1,5-lactone + NADPH + H(+)</text>
        <dbReference type="Rhea" id="RHEA:15841"/>
        <dbReference type="ChEBI" id="CHEBI:15378"/>
        <dbReference type="ChEBI" id="CHEBI:57783"/>
        <dbReference type="ChEBI" id="CHEBI:57955"/>
        <dbReference type="ChEBI" id="CHEBI:58349"/>
        <dbReference type="ChEBI" id="CHEBI:61548"/>
        <dbReference type="EC" id="1.1.1.49"/>
    </reaction>
</comment>
<comment type="caution">
    <text evidence="10">The sequence shown here is derived from an EMBL/GenBank/DDBJ whole genome shotgun (WGS) entry which is preliminary data.</text>
</comment>
<proteinExistence type="inferred from homology"/>
<dbReference type="GO" id="GO:0050661">
    <property type="term" value="F:NADP binding"/>
    <property type="evidence" value="ECO:0007669"/>
    <property type="project" value="InterPro"/>
</dbReference>
<feature type="domain" description="Glyceraldehyde 3-phosphate dehydrogenase NAD(P) binding" evidence="9">
    <location>
        <begin position="762"/>
        <end position="912"/>
    </location>
</feature>
<evidence type="ECO:0000256" key="3">
    <source>
        <dbReference type="ARBA" id="ARBA00013019"/>
    </source>
</evidence>
<dbReference type="SMART" id="SM00846">
    <property type="entry name" value="Gp_dh_N"/>
    <property type="match status" value="1"/>
</dbReference>
<dbReference type="Gene3D" id="3.40.50.720">
    <property type="entry name" value="NAD(P)-binding Rossmann-like Domain"/>
    <property type="match status" value="3"/>
</dbReference>
<dbReference type="Gene3D" id="3.30.360.10">
    <property type="entry name" value="Dihydrodipicolinate Reductase, domain 2"/>
    <property type="match status" value="4"/>
</dbReference>
<evidence type="ECO:0000256" key="1">
    <source>
        <dbReference type="ARBA" id="ARBA00004937"/>
    </source>
</evidence>
<dbReference type="InterPro" id="IPR020828">
    <property type="entry name" value="GlycerAld_3-P_DH_NAD(P)-bd"/>
</dbReference>
<dbReference type="EC" id="1.1.1.49" evidence="3"/>
<keyword evidence="6" id="KW-0560">Oxidoreductase</keyword>
<organism evidence="10 11">
    <name type="scientific">Striga asiatica</name>
    <name type="common">Asiatic witchweed</name>
    <name type="synonym">Buchnera asiatica</name>
    <dbReference type="NCBI Taxonomy" id="4170"/>
    <lineage>
        <taxon>Eukaryota</taxon>
        <taxon>Viridiplantae</taxon>
        <taxon>Streptophyta</taxon>
        <taxon>Embryophyta</taxon>
        <taxon>Tracheophyta</taxon>
        <taxon>Spermatophyta</taxon>
        <taxon>Magnoliopsida</taxon>
        <taxon>eudicotyledons</taxon>
        <taxon>Gunneridae</taxon>
        <taxon>Pentapetalae</taxon>
        <taxon>asterids</taxon>
        <taxon>lamiids</taxon>
        <taxon>Lamiales</taxon>
        <taxon>Orobanchaceae</taxon>
        <taxon>Buchnereae</taxon>
        <taxon>Striga</taxon>
    </lineage>
</organism>
<evidence type="ECO:0000256" key="6">
    <source>
        <dbReference type="ARBA" id="ARBA00023002"/>
    </source>
</evidence>
<dbReference type="Pfam" id="PF02781">
    <property type="entry name" value="G6PD_C"/>
    <property type="match status" value="1"/>
</dbReference>
<dbReference type="GO" id="GO:0016620">
    <property type="term" value="F:oxidoreductase activity, acting on the aldehyde or oxo group of donors, NAD or NADP as acceptor"/>
    <property type="evidence" value="ECO:0007669"/>
    <property type="project" value="InterPro"/>
</dbReference>
<evidence type="ECO:0000313" key="10">
    <source>
        <dbReference type="EMBL" id="GER33297.1"/>
    </source>
</evidence>
<evidence type="ECO:0000256" key="5">
    <source>
        <dbReference type="ARBA" id="ARBA00022857"/>
    </source>
</evidence>
<keyword evidence="11" id="KW-1185">Reference proteome</keyword>
<dbReference type="GO" id="GO:0009051">
    <property type="term" value="P:pentose-phosphate shunt, oxidative branch"/>
    <property type="evidence" value="ECO:0007669"/>
    <property type="project" value="UniProtKB-ARBA"/>
</dbReference>
<reference evidence="11" key="1">
    <citation type="journal article" date="2019" name="Curr. Biol.">
        <title>Genome Sequence of Striga asiatica Provides Insight into the Evolution of Plant Parasitism.</title>
        <authorList>
            <person name="Yoshida S."/>
            <person name="Kim S."/>
            <person name="Wafula E.K."/>
            <person name="Tanskanen J."/>
            <person name="Kim Y.M."/>
            <person name="Honaas L."/>
            <person name="Yang Z."/>
            <person name="Spallek T."/>
            <person name="Conn C.E."/>
            <person name="Ichihashi Y."/>
            <person name="Cheong K."/>
            <person name="Cui S."/>
            <person name="Der J.P."/>
            <person name="Gundlach H."/>
            <person name="Jiao Y."/>
            <person name="Hori C."/>
            <person name="Ishida J.K."/>
            <person name="Kasahara H."/>
            <person name="Kiba T."/>
            <person name="Kim M.S."/>
            <person name="Koo N."/>
            <person name="Laohavisit A."/>
            <person name="Lee Y.H."/>
            <person name="Lumba S."/>
            <person name="McCourt P."/>
            <person name="Mortimer J.C."/>
            <person name="Mutuku J.M."/>
            <person name="Nomura T."/>
            <person name="Sasaki-Sekimoto Y."/>
            <person name="Seto Y."/>
            <person name="Wang Y."/>
            <person name="Wakatake T."/>
            <person name="Sakakibara H."/>
            <person name="Demura T."/>
            <person name="Yamaguchi S."/>
            <person name="Yoneyama K."/>
            <person name="Manabe R.I."/>
            <person name="Nelson D.C."/>
            <person name="Schulman A.H."/>
            <person name="Timko M.P."/>
            <person name="dePamphilis C.W."/>
            <person name="Choi D."/>
            <person name="Shirasu K."/>
        </authorList>
    </citation>
    <scope>NUCLEOTIDE SEQUENCE [LARGE SCALE GENOMIC DNA]</scope>
    <source>
        <strain evidence="11">cv. UVA1</strain>
    </source>
</reference>
<evidence type="ECO:0000259" key="9">
    <source>
        <dbReference type="SMART" id="SM00846"/>
    </source>
</evidence>
<dbReference type="GO" id="GO:0004345">
    <property type="term" value="F:glucose-6-phosphate dehydrogenase activity"/>
    <property type="evidence" value="ECO:0007669"/>
    <property type="project" value="UniProtKB-EC"/>
</dbReference>
<dbReference type="InterPro" id="IPR036291">
    <property type="entry name" value="NAD(P)-bd_dom_sf"/>
</dbReference>
<dbReference type="GO" id="GO:0051287">
    <property type="term" value="F:NAD binding"/>
    <property type="evidence" value="ECO:0007669"/>
    <property type="project" value="InterPro"/>
</dbReference>
<dbReference type="PANTHER" id="PTHR23429">
    <property type="entry name" value="GLUCOSE-6-PHOSPHATE 1-DEHYDROGENASE G6PD"/>
    <property type="match status" value="1"/>
</dbReference>
<dbReference type="InterPro" id="IPR019796">
    <property type="entry name" value="G6P_DH_AS"/>
</dbReference>
<comment type="pathway">
    <text evidence="1">Carbohydrate degradation; pentose phosphate pathway; D-ribulose 5-phosphate from D-glucose 6-phosphate (oxidative stage): step 1/3.</text>
</comment>
<keyword evidence="7" id="KW-0119">Carbohydrate metabolism</keyword>
<dbReference type="OrthoDB" id="60984at2759"/>
<dbReference type="SUPFAM" id="SSF51735">
    <property type="entry name" value="NAD(P)-binding Rossmann-fold domains"/>
    <property type="match status" value="2"/>
</dbReference>
<dbReference type="CDD" id="cd05214">
    <property type="entry name" value="GAPDH_I_N"/>
    <property type="match status" value="1"/>
</dbReference>
<dbReference type="PRINTS" id="PR00079">
    <property type="entry name" value="G6PDHDRGNASE"/>
</dbReference>
<dbReference type="InterPro" id="IPR020830">
    <property type="entry name" value="GlycerAld_3-P_DH_AS"/>
</dbReference>
<dbReference type="InterPro" id="IPR022674">
    <property type="entry name" value="G6P_DH_NAD-bd"/>
</dbReference>
<keyword evidence="4" id="KW-0313">Glucose metabolism</keyword>
<dbReference type="Pfam" id="PF00044">
    <property type="entry name" value="Gp_dh_N"/>
    <property type="match status" value="1"/>
</dbReference>
<name>A0A5A7PLR6_STRAF</name>
<dbReference type="Pfam" id="PF02800">
    <property type="entry name" value="Gp_dh_C"/>
    <property type="match status" value="1"/>
</dbReference>
<dbReference type="FunFam" id="3.40.50.720:FF:000020">
    <property type="entry name" value="Glyceraldehyde-3-phosphate dehydrogenase"/>
    <property type="match status" value="1"/>
</dbReference>
<protein>
    <recommendedName>
        <fullName evidence="3">glucose-6-phosphate dehydrogenase (NADP(+))</fullName>
        <ecNumber evidence="3">1.1.1.49</ecNumber>
    </recommendedName>
</protein>
<accession>A0A5A7PLR6</accession>
<evidence type="ECO:0000256" key="4">
    <source>
        <dbReference type="ARBA" id="ARBA00022526"/>
    </source>
</evidence>
<dbReference type="PANTHER" id="PTHR23429:SF0">
    <property type="entry name" value="GLUCOSE-6-PHOSPHATE 1-DEHYDROGENASE"/>
    <property type="match status" value="1"/>
</dbReference>
<dbReference type="InterPro" id="IPR022675">
    <property type="entry name" value="G6P_DH_C"/>
</dbReference>
<comment type="similarity">
    <text evidence="2">Belongs to the glucose-6-phosphate dehydrogenase family.</text>
</comment>
<dbReference type="HAMAP" id="MF_00966">
    <property type="entry name" value="G6PD"/>
    <property type="match status" value="1"/>
</dbReference>
<keyword evidence="5" id="KW-0521">NADP</keyword>
<sequence>MGSSFEWHCERRPFPKNESFARDGEIVPENGCLSVIVVGASGDLAKKKTFRALFNLFRQGFLQLNEVHIFGYSRTKLSDDELRDRIRGYLPQDKEVKDNVSDFLQLIKYVSGSYDAPEGFQVLDKVISEHETSKNSIEGSSRRLFYLALPPSVYPQVCKMIKNCCINRSDLGGWTRIVVEKPFGRDLASGEELSSQIGELFDEPQIYRIDHYLGKELVQNLLVIRFANRFFLPLWNHDNIANVQVRLSVILSKTTYCRQKTVVVLFTGVKSKDSNTGSCLKEDLRGRGEQHLAAATSSAAATSPSQKLEFTCTSRPRPPLLRGRGEEFLNFGFRVLCLVAMEKPVSLKPEHIRDEKVKVLQSVVPIKDEEVVLGQYQGYKDDPTVPNNSNTPTFATVILHLHNERWEGVPFILKAGKALNSRKAEIRVQFKDVPGDIFRIQKQGRNEFVIRLQPSEAIYMKLTVKQPGLKMSTAQSELDLSYMQRYKGVVIPEAYERLILDTIKGDQQHFVRRDELKAAWEIFTPLVHRIDEGEVKPIPYKPGSRGPIEADELLERADETGLSCNEWRLLCYVRSANLPFDVLTEQEKWETKPMKKYPTTPMNLFYLSMSDPILNGIMQHAFETSEELGMKLKYEYQLNPKRRVVYWGELNFVGVDAPPGTSDEYILIVQFLQTTGIDGRLCVAAEEGRSCFVDSKCRVSGHALKAIIGKLSTVDPIHKECTKLQYKLLAVNILLASVSFSYYSILINYSPFLLSSPSMAKIKIGINGFGRIGRLVARVALQSDDVELVAVNDPFITTDYMTYMFKYDSVHGQWKKHELKVKDSKTLLFGDKSVTVIGARNPEEIPWGEFGAEFVVESTGVFTDQDKAAAHMKGGAKKVVISAPSKDAPMFVVGVNEKEYKPDINIVSNASCTTNCLAPLAKVLNDRFGIVEGLMTTVHSLTATQKTVDGPSMKDWRGGRAASFNIIPSSTGAAKAGIALNGNFVKVVSWYDNEWGYSNRVVDLIRHMASVA</sequence>
<dbReference type="Proteomes" id="UP000325081">
    <property type="component" value="Unassembled WGS sequence"/>
</dbReference>
<dbReference type="SUPFAM" id="SSF55347">
    <property type="entry name" value="Glyceraldehyde-3-phosphate dehydrogenase-like, C-terminal domain"/>
    <property type="match status" value="3"/>
</dbReference>